<keyword evidence="3 5" id="KW-0732">Signal</keyword>
<dbReference type="Ensembl" id="ENSSLDT00000022336.1">
    <property type="protein sequence ID" value="ENSSLDP00000021625.1"/>
    <property type="gene ID" value="ENSSLDG00000016893.1"/>
</dbReference>
<keyword evidence="4" id="KW-0325">Glycoprotein</keyword>
<dbReference type="GO" id="GO:0005576">
    <property type="term" value="C:extracellular region"/>
    <property type="evidence" value="ECO:0007669"/>
    <property type="project" value="UniProtKB-SubCell"/>
</dbReference>
<dbReference type="PANTHER" id="PTHR11967">
    <property type="entry name" value="ALPHA-1-ACID GLYCOPROTEIN"/>
    <property type="match status" value="1"/>
</dbReference>
<reference evidence="6" key="1">
    <citation type="submission" date="2025-08" db="UniProtKB">
        <authorList>
            <consortium name="Ensembl"/>
        </authorList>
    </citation>
    <scope>IDENTIFICATION</scope>
</reference>
<keyword evidence="2" id="KW-0964">Secreted</keyword>
<keyword evidence="7" id="KW-1185">Reference proteome</keyword>
<protein>
    <recommendedName>
        <fullName evidence="8">Apolipoprotein M</fullName>
    </recommendedName>
</protein>
<dbReference type="InterPro" id="IPR012674">
    <property type="entry name" value="Calycin"/>
</dbReference>
<organism evidence="6 7">
    <name type="scientific">Seriola lalandi dorsalis</name>
    <dbReference type="NCBI Taxonomy" id="1841481"/>
    <lineage>
        <taxon>Eukaryota</taxon>
        <taxon>Metazoa</taxon>
        <taxon>Chordata</taxon>
        <taxon>Craniata</taxon>
        <taxon>Vertebrata</taxon>
        <taxon>Euteleostomi</taxon>
        <taxon>Actinopterygii</taxon>
        <taxon>Neopterygii</taxon>
        <taxon>Teleostei</taxon>
        <taxon>Neoteleostei</taxon>
        <taxon>Acanthomorphata</taxon>
        <taxon>Carangaria</taxon>
        <taxon>Carangiformes</taxon>
        <taxon>Carangidae</taxon>
        <taxon>Seriola</taxon>
    </lineage>
</organism>
<evidence type="ECO:0000256" key="2">
    <source>
        <dbReference type="ARBA" id="ARBA00022525"/>
    </source>
</evidence>
<evidence type="ECO:0008006" key="8">
    <source>
        <dbReference type="Google" id="ProtNLM"/>
    </source>
</evidence>
<evidence type="ECO:0000256" key="1">
    <source>
        <dbReference type="ARBA" id="ARBA00004613"/>
    </source>
</evidence>
<evidence type="ECO:0000256" key="5">
    <source>
        <dbReference type="SAM" id="SignalP"/>
    </source>
</evidence>
<comment type="subcellular location">
    <subcellularLocation>
        <location evidence="1">Secreted</location>
    </subcellularLocation>
</comment>
<name>A0A3B4XT66_SERLL</name>
<dbReference type="Proteomes" id="UP000261360">
    <property type="component" value="Unplaced"/>
</dbReference>
<evidence type="ECO:0000313" key="7">
    <source>
        <dbReference type="Proteomes" id="UP000261360"/>
    </source>
</evidence>
<evidence type="ECO:0000313" key="6">
    <source>
        <dbReference type="Ensembl" id="ENSSLDP00000021625.1"/>
    </source>
</evidence>
<dbReference type="GeneTree" id="ENSGT00940000166223"/>
<proteinExistence type="predicted"/>
<sequence>MFAVCAIALLCLVCVSDSAPLACKDLVQPMRNLDPPQLEGTWALVAGSLKIIESRSPIELSDSVRVDFYNSTYTQANLFDGQCRYFSSNILIEGHNYNFKVGQSATFNGTLYETSCVDCVVLSFNVDAPTYKSMELYLFSKRREVDQKELEEFGSQVECLNMPKHSVLDPTKELCPDQAAAAAQGENRTKD</sequence>
<evidence type="ECO:0000256" key="4">
    <source>
        <dbReference type="ARBA" id="ARBA00023180"/>
    </source>
</evidence>
<feature type="signal peptide" evidence="5">
    <location>
        <begin position="1"/>
        <end position="18"/>
    </location>
</feature>
<dbReference type="AlphaFoldDB" id="A0A3B4XT66"/>
<dbReference type="Gene3D" id="2.40.128.20">
    <property type="match status" value="1"/>
</dbReference>
<evidence type="ECO:0000256" key="3">
    <source>
        <dbReference type="ARBA" id="ARBA00022729"/>
    </source>
</evidence>
<dbReference type="PANTHER" id="PTHR11967:SF2">
    <property type="entry name" value="ALPHA-1-ACID GLYCOPROTEIN 1"/>
    <property type="match status" value="1"/>
</dbReference>
<dbReference type="SUPFAM" id="SSF50814">
    <property type="entry name" value="Lipocalins"/>
    <property type="match status" value="1"/>
</dbReference>
<accession>A0A3B4XT66</accession>
<reference evidence="6" key="2">
    <citation type="submission" date="2025-09" db="UniProtKB">
        <authorList>
            <consortium name="Ensembl"/>
        </authorList>
    </citation>
    <scope>IDENTIFICATION</scope>
</reference>
<feature type="chain" id="PRO_5017224334" description="Apolipoprotein M" evidence="5">
    <location>
        <begin position="19"/>
        <end position="191"/>
    </location>
</feature>